<feature type="binding site" evidence="7">
    <location>
        <position position="133"/>
    </location>
    <ligand>
        <name>[2Fe-2S] cluster</name>
        <dbReference type="ChEBI" id="CHEBI:190135"/>
    </ligand>
</feature>
<evidence type="ECO:0000256" key="5">
    <source>
        <dbReference type="ARBA" id="ARBA00023014"/>
    </source>
</evidence>
<evidence type="ECO:0000256" key="1">
    <source>
        <dbReference type="ARBA" id="ARBA00010643"/>
    </source>
</evidence>
<comment type="similarity">
    <text evidence="1">Belongs to the complex I 24 kDa subunit family.</text>
</comment>
<dbReference type="PANTHER" id="PTHR43342:SF1">
    <property type="entry name" value="BIFURCATING [FEFE] HYDROGENASE GAMMA SUBUNIT"/>
    <property type="match status" value="1"/>
</dbReference>
<organism evidence="8 9">
    <name type="scientific">Clostridium fessum</name>
    <dbReference type="NCBI Taxonomy" id="2126740"/>
    <lineage>
        <taxon>Bacteria</taxon>
        <taxon>Bacillati</taxon>
        <taxon>Bacillota</taxon>
        <taxon>Clostridia</taxon>
        <taxon>Eubacteriales</taxon>
        <taxon>Clostridiaceae</taxon>
        <taxon>Clostridium</taxon>
    </lineage>
</organism>
<comment type="cofactor">
    <cofactor evidence="7">
        <name>[2Fe-2S] cluster</name>
        <dbReference type="ChEBI" id="CHEBI:190135"/>
    </cofactor>
    <text evidence="7">Binds 1 [2Fe-2S] cluster.</text>
</comment>
<dbReference type="EMBL" id="PYLO01000003">
    <property type="protein sequence ID" value="PST37092.1"/>
    <property type="molecule type" value="Genomic_DNA"/>
</dbReference>
<name>A0A2T3FPA2_9CLOT</name>
<comment type="cofactor">
    <cofactor evidence="6">
        <name>[2Fe-2S] cluster</name>
        <dbReference type="ChEBI" id="CHEBI:190135"/>
    </cofactor>
</comment>
<proteinExistence type="inferred from homology"/>
<dbReference type="Gene3D" id="1.10.10.1590">
    <property type="entry name" value="NADH-quinone oxidoreductase subunit E"/>
    <property type="match status" value="1"/>
</dbReference>
<sequence length="167" mass="18715">MDRDSYVYKTPASKLVQVAAIAAEYKGRPDMLMTVIIRAQKVVSAFSKEVASVIAREMDIPMNKVYSFITFYAMLSVKPRGRYIVRMCKSAPCHVHGAQAVVQALEDQLGISIGETTEDGRFTLEYCPCLGLCEISPAIMINEHVYGNLTPESVRDIIKQYIREDVE</sequence>
<dbReference type="CDD" id="cd03064">
    <property type="entry name" value="TRX_Fd_NuoE"/>
    <property type="match status" value="1"/>
</dbReference>
<evidence type="ECO:0000256" key="2">
    <source>
        <dbReference type="ARBA" id="ARBA00022714"/>
    </source>
</evidence>
<evidence type="ECO:0000256" key="3">
    <source>
        <dbReference type="ARBA" id="ARBA00022723"/>
    </source>
</evidence>
<feature type="binding site" evidence="7">
    <location>
        <position position="129"/>
    </location>
    <ligand>
        <name>[2Fe-2S] cluster</name>
        <dbReference type="ChEBI" id="CHEBI:190135"/>
    </ligand>
</feature>
<keyword evidence="3 7" id="KW-0479">Metal-binding</keyword>
<keyword evidence="9" id="KW-1185">Reference proteome</keyword>
<dbReference type="GO" id="GO:0046872">
    <property type="term" value="F:metal ion binding"/>
    <property type="evidence" value="ECO:0007669"/>
    <property type="project" value="UniProtKB-KW"/>
</dbReference>
<dbReference type="Proteomes" id="UP000241048">
    <property type="component" value="Unassembled WGS sequence"/>
</dbReference>
<dbReference type="InterPro" id="IPR036249">
    <property type="entry name" value="Thioredoxin-like_sf"/>
</dbReference>
<evidence type="ECO:0000313" key="8">
    <source>
        <dbReference type="EMBL" id="PST37092.1"/>
    </source>
</evidence>
<keyword evidence="2 7" id="KW-0001">2Fe-2S</keyword>
<accession>A0A2T3FPA2</accession>
<gene>
    <name evidence="8" type="ORF">C7U56_11210</name>
</gene>
<dbReference type="RefSeq" id="WP_107001275.1">
    <property type="nucleotide sequence ID" value="NZ_DBFCBK010000029.1"/>
</dbReference>
<evidence type="ECO:0000256" key="4">
    <source>
        <dbReference type="ARBA" id="ARBA00023004"/>
    </source>
</evidence>
<dbReference type="Gene3D" id="3.40.30.10">
    <property type="entry name" value="Glutaredoxin"/>
    <property type="match status" value="1"/>
</dbReference>
<dbReference type="FunFam" id="3.40.30.10:FF:000015">
    <property type="entry name" value="NADH-quinone oxidoreductase subunit E"/>
    <property type="match status" value="1"/>
</dbReference>
<dbReference type="GO" id="GO:0016491">
    <property type="term" value="F:oxidoreductase activity"/>
    <property type="evidence" value="ECO:0007669"/>
    <property type="project" value="InterPro"/>
</dbReference>
<dbReference type="InterPro" id="IPR028431">
    <property type="entry name" value="NADP_DH_HndA-like"/>
</dbReference>
<dbReference type="PANTHER" id="PTHR43342">
    <property type="entry name" value="NADH-QUINONE OXIDOREDUCTASE, E SUBUNIT"/>
    <property type="match status" value="1"/>
</dbReference>
<dbReference type="AlphaFoldDB" id="A0A2T3FPA2"/>
<evidence type="ECO:0000256" key="7">
    <source>
        <dbReference type="PIRSR" id="PIRSR000216-1"/>
    </source>
</evidence>
<dbReference type="InterPro" id="IPR041921">
    <property type="entry name" value="NuoE_N"/>
</dbReference>
<keyword evidence="4 7" id="KW-0408">Iron</keyword>
<dbReference type="SUPFAM" id="SSF52833">
    <property type="entry name" value="Thioredoxin-like"/>
    <property type="match status" value="1"/>
</dbReference>
<evidence type="ECO:0000256" key="6">
    <source>
        <dbReference type="ARBA" id="ARBA00034078"/>
    </source>
</evidence>
<reference evidence="8 9" key="1">
    <citation type="submission" date="2018-03" db="EMBL/GenBank/DDBJ databases">
        <title>Lachnoclostridium SNUG30386 gen.nov., sp.nov., isolated from human faeces.</title>
        <authorList>
            <person name="Seo B."/>
            <person name="Jeon K."/>
            <person name="Ko G."/>
        </authorList>
    </citation>
    <scope>NUCLEOTIDE SEQUENCE [LARGE SCALE GENOMIC DNA]</scope>
    <source>
        <strain evidence="8 9">SNUG30386</strain>
    </source>
</reference>
<evidence type="ECO:0000313" key="9">
    <source>
        <dbReference type="Proteomes" id="UP000241048"/>
    </source>
</evidence>
<comment type="caution">
    <text evidence="8">The sequence shown here is derived from an EMBL/GenBank/DDBJ whole genome shotgun (WGS) entry which is preliminary data.</text>
</comment>
<evidence type="ECO:0008006" key="10">
    <source>
        <dbReference type="Google" id="ProtNLM"/>
    </source>
</evidence>
<dbReference type="InterPro" id="IPR042128">
    <property type="entry name" value="NuoE_dom"/>
</dbReference>
<feature type="binding site" evidence="7">
    <location>
        <position position="93"/>
    </location>
    <ligand>
        <name>[2Fe-2S] cluster</name>
        <dbReference type="ChEBI" id="CHEBI:190135"/>
    </ligand>
</feature>
<dbReference type="PIRSF" id="PIRSF000216">
    <property type="entry name" value="NADH_DH_24kDa"/>
    <property type="match status" value="1"/>
</dbReference>
<dbReference type="GO" id="GO:0051537">
    <property type="term" value="F:2 iron, 2 sulfur cluster binding"/>
    <property type="evidence" value="ECO:0007669"/>
    <property type="project" value="UniProtKB-KW"/>
</dbReference>
<protein>
    <recommendedName>
        <fullName evidence="10">NAD(P)H-dependent oxidoreductase subunit E</fullName>
    </recommendedName>
</protein>
<dbReference type="Pfam" id="PF01257">
    <property type="entry name" value="2Fe-2S_thioredx"/>
    <property type="match status" value="1"/>
</dbReference>
<keyword evidence="5 7" id="KW-0411">Iron-sulfur</keyword>
<dbReference type="InterPro" id="IPR002023">
    <property type="entry name" value="NuoE-like"/>
</dbReference>
<feature type="binding site" evidence="7">
    <location>
        <position position="88"/>
    </location>
    <ligand>
        <name>[2Fe-2S] cluster</name>
        <dbReference type="ChEBI" id="CHEBI:190135"/>
    </ligand>
</feature>